<dbReference type="OrthoDB" id="1099at2759"/>
<evidence type="ECO:0000256" key="6">
    <source>
        <dbReference type="ARBA" id="ARBA00022989"/>
    </source>
</evidence>
<gene>
    <name evidence="10" type="ORF">PILCRDRAFT_824050</name>
</gene>
<feature type="transmembrane region" description="Helical" evidence="9">
    <location>
        <begin position="103"/>
        <end position="125"/>
    </location>
</feature>
<evidence type="ECO:0000256" key="2">
    <source>
        <dbReference type="ARBA" id="ARBA00008566"/>
    </source>
</evidence>
<evidence type="ECO:0000256" key="1">
    <source>
        <dbReference type="ARBA" id="ARBA00004651"/>
    </source>
</evidence>
<evidence type="ECO:0000256" key="7">
    <source>
        <dbReference type="ARBA" id="ARBA00023136"/>
    </source>
</evidence>
<reference evidence="10 11" key="1">
    <citation type="submission" date="2014-04" db="EMBL/GenBank/DDBJ databases">
        <authorList>
            <consortium name="DOE Joint Genome Institute"/>
            <person name="Kuo A."/>
            <person name="Tarkka M."/>
            <person name="Buscot F."/>
            <person name="Kohler A."/>
            <person name="Nagy L.G."/>
            <person name="Floudas D."/>
            <person name="Copeland A."/>
            <person name="Barry K.W."/>
            <person name="Cichocki N."/>
            <person name="Veneault-Fourrey C."/>
            <person name="LaButti K."/>
            <person name="Lindquist E.A."/>
            <person name="Lipzen A."/>
            <person name="Lundell T."/>
            <person name="Morin E."/>
            <person name="Murat C."/>
            <person name="Sun H."/>
            <person name="Tunlid A."/>
            <person name="Henrissat B."/>
            <person name="Grigoriev I.V."/>
            <person name="Hibbett D.S."/>
            <person name="Martin F."/>
            <person name="Nordberg H.P."/>
            <person name="Cantor M.N."/>
            <person name="Hua S.X."/>
        </authorList>
    </citation>
    <scope>NUCLEOTIDE SEQUENCE [LARGE SCALE GENOMIC DNA]</scope>
    <source>
        <strain evidence="10 11">F 1598</strain>
    </source>
</reference>
<dbReference type="Gene3D" id="1.50.10.150">
    <property type="entry name" value="Voltage-dependent anion channel"/>
    <property type="match status" value="1"/>
</dbReference>
<dbReference type="InterPro" id="IPR004695">
    <property type="entry name" value="SLAC1/Mae1/Ssu1/TehA"/>
</dbReference>
<sequence>MGTGAISLLFQGFPYAAGSRTLKIFTLIFFFLNLILFIVFTIITVARYILFPNIWSLMIRHPVQGLYVGCFPMAVTTLINVSVRTIYQDYGFGGKRFLYAIWWIWWVDIVISCLCVWGMVQIMITRQRHSLEMMLPVWLLPVVTFVVASSSGGILAAPLQEFSSSHALITVVFSIFMVTIGLSLSLIILTIYYLRLMVYGLPEGATILSSFLPLGPIGQAGFSILLVGKNVKSLLPLTYGDSEILRASTTGDTINVICLCISIVLWSFATMWVIFALLGIQEVARESRFPFKLPFWGLVFPNGVYANLTVELYTTLDSSFFRVYGALYSVVTFFLWIAVATRTMMLVRNQRIFEAPCLEDMDSLMYEYKRKRSTATHSESEGSKSRSRGTEAEV</sequence>
<feature type="transmembrane region" description="Helical" evidence="9">
    <location>
        <begin position="254"/>
        <end position="277"/>
    </location>
</feature>
<feature type="transmembrane region" description="Helical" evidence="9">
    <location>
        <begin position="320"/>
        <end position="341"/>
    </location>
</feature>
<evidence type="ECO:0000256" key="5">
    <source>
        <dbReference type="ARBA" id="ARBA00022692"/>
    </source>
</evidence>
<dbReference type="AlphaFoldDB" id="A0A0C3FG18"/>
<dbReference type="PANTHER" id="PTHR31686:SF3">
    <property type="entry name" value="ACID TRANSPORT PROTEIN, PUTATIVE (AFU_ORTHOLOGUE AFUA_4G09410)-RELATED"/>
    <property type="match status" value="1"/>
</dbReference>
<dbReference type="FunCoup" id="A0A0C3FG18">
    <property type="interactions" value="61"/>
</dbReference>
<keyword evidence="5 9" id="KW-0812">Transmembrane</keyword>
<keyword evidence="7 9" id="KW-0472">Membrane</keyword>
<feature type="transmembrane region" description="Helical" evidence="9">
    <location>
        <begin position="168"/>
        <end position="194"/>
    </location>
</feature>
<dbReference type="EMBL" id="KN833013">
    <property type="protein sequence ID" value="KIM78926.1"/>
    <property type="molecule type" value="Genomic_DNA"/>
</dbReference>
<feature type="region of interest" description="Disordered" evidence="8">
    <location>
        <begin position="371"/>
        <end position="394"/>
    </location>
</feature>
<feature type="transmembrane region" description="Helical" evidence="9">
    <location>
        <begin position="28"/>
        <end position="51"/>
    </location>
</feature>
<evidence type="ECO:0008006" key="12">
    <source>
        <dbReference type="Google" id="ProtNLM"/>
    </source>
</evidence>
<dbReference type="GO" id="GO:0000319">
    <property type="term" value="F:sulfite transmembrane transporter activity"/>
    <property type="evidence" value="ECO:0007669"/>
    <property type="project" value="TreeGrafter"/>
</dbReference>
<accession>A0A0C3FG18</accession>
<comment type="subcellular location">
    <subcellularLocation>
        <location evidence="1">Cell membrane</location>
        <topology evidence="1">Multi-pass membrane protein</topology>
    </subcellularLocation>
</comment>
<dbReference type="STRING" id="765440.A0A0C3FG18"/>
<dbReference type="InterPro" id="IPR051629">
    <property type="entry name" value="Sulfite_efflux_TDT"/>
</dbReference>
<evidence type="ECO:0000256" key="3">
    <source>
        <dbReference type="ARBA" id="ARBA00022448"/>
    </source>
</evidence>
<evidence type="ECO:0000256" key="4">
    <source>
        <dbReference type="ARBA" id="ARBA00022475"/>
    </source>
</evidence>
<feature type="transmembrane region" description="Helical" evidence="9">
    <location>
        <begin position="63"/>
        <end position="83"/>
    </location>
</feature>
<keyword evidence="6 9" id="KW-1133">Transmembrane helix</keyword>
<dbReference type="Proteomes" id="UP000054166">
    <property type="component" value="Unassembled WGS sequence"/>
</dbReference>
<dbReference type="PANTHER" id="PTHR31686">
    <property type="match status" value="1"/>
</dbReference>
<keyword evidence="3" id="KW-0813">Transport</keyword>
<protein>
    <recommendedName>
        <fullName evidence="12">C4-dicarboxylate transporter/malic acid transport protein</fullName>
    </recommendedName>
</protein>
<reference evidence="11" key="2">
    <citation type="submission" date="2015-01" db="EMBL/GenBank/DDBJ databases">
        <title>Evolutionary Origins and Diversification of the Mycorrhizal Mutualists.</title>
        <authorList>
            <consortium name="DOE Joint Genome Institute"/>
            <consortium name="Mycorrhizal Genomics Consortium"/>
            <person name="Kohler A."/>
            <person name="Kuo A."/>
            <person name="Nagy L.G."/>
            <person name="Floudas D."/>
            <person name="Copeland A."/>
            <person name="Barry K.W."/>
            <person name="Cichocki N."/>
            <person name="Veneault-Fourrey C."/>
            <person name="LaButti K."/>
            <person name="Lindquist E.A."/>
            <person name="Lipzen A."/>
            <person name="Lundell T."/>
            <person name="Morin E."/>
            <person name="Murat C."/>
            <person name="Riley R."/>
            <person name="Ohm R."/>
            <person name="Sun H."/>
            <person name="Tunlid A."/>
            <person name="Henrissat B."/>
            <person name="Grigoriev I.V."/>
            <person name="Hibbett D.S."/>
            <person name="Martin F."/>
        </authorList>
    </citation>
    <scope>NUCLEOTIDE SEQUENCE [LARGE SCALE GENOMIC DNA]</scope>
    <source>
        <strain evidence="11">F 1598</strain>
    </source>
</reference>
<keyword evidence="11" id="KW-1185">Reference proteome</keyword>
<dbReference type="CDD" id="cd09318">
    <property type="entry name" value="TDT_SSU1"/>
    <property type="match status" value="1"/>
</dbReference>
<evidence type="ECO:0000256" key="8">
    <source>
        <dbReference type="SAM" id="MobiDB-lite"/>
    </source>
</evidence>
<dbReference type="GO" id="GO:0005886">
    <property type="term" value="C:plasma membrane"/>
    <property type="evidence" value="ECO:0007669"/>
    <property type="project" value="UniProtKB-SubCell"/>
</dbReference>
<keyword evidence="4" id="KW-1003">Cell membrane</keyword>
<proteinExistence type="inferred from homology"/>
<organism evidence="10 11">
    <name type="scientific">Piloderma croceum (strain F 1598)</name>
    <dbReference type="NCBI Taxonomy" id="765440"/>
    <lineage>
        <taxon>Eukaryota</taxon>
        <taxon>Fungi</taxon>
        <taxon>Dikarya</taxon>
        <taxon>Basidiomycota</taxon>
        <taxon>Agaricomycotina</taxon>
        <taxon>Agaricomycetes</taxon>
        <taxon>Agaricomycetidae</taxon>
        <taxon>Atheliales</taxon>
        <taxon>Atheliaceae</taxon>
        <taxon>Piloderma</taxon>
    </lineage>
</organism>
<name>A0A0C3FG18_PILCF</name>
<feature type="compositionally biased region" description="Basic and acidic residues" evidence="8">
    <location>
        <begin position="378"/>
        <end position="394"/>
    </location>
</feature>
<evidence type="ECO:0000313" key="11">
    <source>
        <dbReference type="Proteomes" id="UP000054166"/>
    </source>
</evidence>
<dbReference type="InterPro" id="IPR038665">
    <property type="entry name" value="Voltage-dep_anion_channel_sf"/>
</dbReference>
<dbReference type="HOGENOM" id="CLU_030057_6_0_1"/>
<evidence type="ECO:0000313" key="10">
    <source>
        <dbReference type="EMBL" id="KIM78926.1"/>
    </source>
</evidence>
<dbReference type="InParanoid" id="A0A0C3FG18"/>
<dbReference type="Pfam" id="PF03595">
    <property type="entry name" value="SLAC1"/>
    <property type="match status" value="1"/>
</dbReference>
<feature type="transmembrane region" description="Helical" evidence="9">
    <location>
        <begin position="137"/>
        <end position="156"/>
    </location>
</feature>
<comment type="similarity">
    <text evidence="2">Belongs to the tellurite-resistance/dicarboxylate transporter (TDT) family.</text>
</comment>
<evidence type="ECO:0000256" key="9">
    <source>
        <dbReference type="SAM" id="Phobius"/>
    </source>
</evidence>